<reference evidence="13" key="1">
    <citation type="submission" date="2012-12" db="EMBL/GenBank/DDBJ databases">
        <authorList>
            <person name="Hellsten U."/>
            <person name="Grimwood J."/>
            <person name="Chapman J.A."/>
            <person name="Shapiro H."/>
            <person name="Aerts A."/>
            <person name="Otillar R.P."/>
            <person name="Terry A.Y."/>
            <person name="Boore J.L."/>
            <person name="Simakov O."/>
            <person name="Marletaz F."/>
            <person name="Cho S.-J."/>
            <person name="Edsinger-Gonzales E."/>
            <person name="Havlak P."/>
            <person name="Kuo D.-H."/>
            <person name="Larsson T."/>
            <person name="Lv J."/>
            <person name="Arendt D."/>
            <person name="Savage R."/>
            <person name="Osoegawa K."/>
            <person name="de Jong P."/>
            <person name="Lindberg D.R."/>
            <person name="Seaver E.C."/>
            <person name="Weisblat D.A."/>
            <person name="Putnam N.H."/>
            <person name="Grigoriev I.V."/>
            <person name="Rokhsar D.S."/>
        </authorList>
    </citation>
    <scope>NUCLEOTIDE SEQUENCE</scope>
    <source>
        <strain evidence="13">I ESC-2004</strain>
    </source>
</reference>
<dbReference type="EMBL" id="AMQN01009522">
    <property type="status" value="NOT_ANNOTATED_CDS"/>
    <property type="molecule type" value="Genomic_DNA"/>
</dbReference>
<accession>X1ZC28</accession>
<feature type="compositionally biased region" description="Basic and acidic residues" evidence="10">
    <location>
        <begin position="480"/>
        <end position="489"/>
    </location>
</feature>
<proteinExistence type="inferred from homology"/>
<dbReference type="PANTHER" id="PTHR24384:SF218">
    <property type="entry name" value="ZINC FINGER PROTEIN 502"/>
    <property type="match status" value="1"/>
</dbReference>
<evidence type="ECO:0000256" key="9">
    <source>
        <dbReference type="PROSITE-ProRule" id="PRU00042"/>
    </source>
</evidence>
<dbReference type="InterPro" id="IPR050752">
    <property type="entry name" value="C2H2-ZF_domain"/>
</dbReference>
<name>X1ZC28_CAPTE</name>
<keyword evidence="6" id="KW-0805">Transcription regulation</keyword>
<dbReference type="InterPro" id="IPR013087">
    <property type="entry name" value="Znf_C2H2_type"/>
</dbReference>
<keyword evidence="4 9" id="KW-0863">Zinc-finger</keyword>
<evidence type="ECO:0000256" key="5">
    <source>
        <dbReference type="ARBA" id="ARBA00022833"/>
    </source>
</evidence>
<dbReference type="Gene3D" id="3.30.160.60">
    <property type="entry name" value="Classic Zinc Finger"/>
    <property type="match status" value="10"/>
</dbReference>
<dbReference type="SMART" id="SM00355">
    <property type="entry name" value="ZnF_C2H2"/>
    <property type="match status" value="11"/>
</dbReference>
<dbReference type="SUPFAM" id="SSF57667">
    <property type="entry name" value="beta-beta-alpha zinc fingers"/>
    <property type="match status" value="6"/>
</dbReference>
<dbReference type="GO" id="GO:0000981">
    <property type="term" value="F:DNA-binding transcription factor activity, RNA polymerase II-specific"/>
    <property type="evidence" value="ECO:0007669"/>
    <property type="project" value="TreeGrafter"/>
</dbReference>
<dbReference type="GO" id="GO:0000978">
    <property type="term" value="F:RNA polymerase II cis-regulatory region sequence-specific DNA binding"/>
    <property type="evidence" value="ECO:0007669"/>
    <property type="project" value="TreeGrafter"/>
</dbReference>
<dbReference type="FunFam" id="3.30.160.60:FF:000100">
    <property type="entry name" value="Zinc finger 45-like"/>
    <property type="match status" value="2"/>
</dbReference>
<feature type="domain" description="C2H2-type" evidence="11">
    <location>
        <begin position="244"/>
        <end position="272"/>
    </location>
</feature>
<dbReference type="OMA" id="RFICMIC"/>
<evidence type="ECO:0000256" key="2">
    <source>
        <dbReference type="ARBA" id="ARBA00022723"/>
    </source>
</evidence>
<keyword evidence="7" id="KW-0804">Transcription</keyword>
<feature type="domain" description="C2H2-type" evidence="11">
    <location>
        <begin position="273"/>
        <end position="300"/>
    </location>
</feature>
<feature type="domain" description="C2H2-type" evidence="11">
    <location>
        <begin position="160"/>
        <end position="187"/>
    </location>
</feature>
<evidence type="ECO:0000313" key="12">
    <source>
        <dbReference type="EnsemblMetazoa" id="CapteP170403"/>
    </source>
</evidence>
<dbReference type="FunFam" id="3.30.160.60:FF:000684">
    <property type="entry name" value="Zinc finger protein 710"/>
    <property type="match status" value="1"/>
</dbReference>
<keyword evidence="8" id="KW-0539">Nucleus</keyword>
<evidence type="ECO:0000259" key="11">
    <source>
        <dbReference type="PROSITE" id="PS50157"/>
    </source>
</evidence>
<dbReference type="PANTHER" id="PTHR24384">
    <property type="entry name" value="FINGER PUTATIVE TRANSCRIPTION FACTOR FAMILY-RELATED"/>
    <property type="match status" value="1"/>
</dbReference>
<keyword evidence="5" id="KW-0862">Zinc</keyword>
<feature type="domain" description="C2H2-type" evidence="11">
    <location>
        <begin position="216"/>
        <end position="243"/>
    </location>
</feature>
<evidence type="ECO:0000256" key="4">
    <source>
        <dbReference type="ARBA" id="ARBA00022771"/>
    </source>
</evidence>
<feature type="domain" description="C2H2-type" evidence="11">
    <location>
        <begin position="132"/>
        <end position="159"/>
    </location>
</feature>
<dbReference type="Proteomes" id="UP000014760">
    <property type="component" value="Unassembled WGS sequence"/>
</dbReference>
<evidence type="ECO:0000256" key="10">
    <source>
        <dbReference type="SAM" id="MobiDB-lite"/>
    </source>
</evidence>
<organism evidence="12 13">
    <name type="scientific">Capitella teleta</name>
    <name type="common">Polychaete worm</name>
    <dbReference type="NCBI Taxonomy" id="283909"/>
    <lineage>
        <taxon>Eukaryota</taxon>
        <taxon>Metazoa</taxon>
        <taxon>Spiralia</taxon>
        <taxon>Lophotrochozoa</taxon>
        <taxon>Annelida</taxon>
        <taxon>Polychaeta</taxon>
        <taxon>Sedentaria</taxon>
        <taxon>Scolecida</taxon>
        <taxon>Capitellidae</taxon>
        <taxon>Capitella</taxon>
    </lineage>
</organism>
<comment type="similarity">
    <text evidence="1">Belongs to the krueppel C2H2-type zinc-finger protein family.</text>
</comment>
<evidence type="ECO:0000256" key="3">
    <source>
        <dbReference type="ARBA" id="ARBA00022737"/>
    </source>
</evidence>
<feature type="domain" description="C2H2-type" evidence="11">
    <location>
        <begin position="329"/>
        <end position="356"/>
    </location>
</feature>
<evidence type="ECO:0000256" key="1">
    <source>
        <dbReference type="ARBA" id="ARBA00006991"/>
    </source>
</evidence>
<dbReference type="PROSITE" id="PS00028">
    <property type="entry name" value="ZINC_FINGER_C2H2_1"/>
    <property type="match status" value="9"/>
</dbReference>
<reference evidence="13" key="2">
    <citation type="journal article" date="2013" name="Nature">
        <title>Insights into bilaterian evolution from three spiralian genomes.</title>
        <authorList>
            <person name="Simakov O."/>
            <person name="Marletaz F."/>
            <person name="Cho S.J."/>
            <person name="Edsinger-Gonzales E."/>
            <person name="Havlak P."/>
            <person name="Hellsten U."/>
            <person name="Kuo D.H."/>
            <person name="Larsson T."/>
            <person name="Lv J."/>
            <person name="Arendt D."/>
            <person name="Savage R."/>
            <person name="Osoegawa K."/>
            <person name="de Jong P."/>
            <person name="Grimwood J."/>
            <person name="Chapman J.A."/>
            <person name="Shapiro H."/>
            <person name="Aerts A."/>
            <person name="Otillar R.P."/>
            <person name="Terry A.Y."/>
            <person name="Boore J.L."/>
            <person name="Grigoriev I.V."/>
            <person name="Lindberg D.R."/>
            <person name="Seaver E.C."/>
            <person name="Weisblat D.A."/>
            <person name="Putnam N.H."/>
            <person name="Rokhsar D.S."/>
        </authorList>
    </citation>
    <scope>NUCLEOTIDE SEQUENCE</scope>
    <source>
        <strain evidence="13">I ESC-2004</strain>
    </source>
</reference>
<sequence length="599" mass="66678">MISQQLPSTLVTPSRASFAAEVSTPQLSNLISTAAAIAPAASNYHAESPSQEEFLKVEQAPSHDLKTLSPLSFPTEPPPPPTPKEDTPIDDAAATFREPEEPDAADSATQKLEINLQIDDNQFVMENGTKKWTCLQCPKTYSSKHNLITHVLGHSGIKPHCCLMCGKFFKQQSHLHTHMLTHGNVKPHACKICQRSFTQASHMKRHMAVHMQKRPHICSVCERGFVYPCELKIHMAKHKNGKANVCADCDESFSSLKKLRLHMQVAHKDQTSLTCPECGKSFTYPSQLKDHMLKHEGKRPYICSECGMDFVKEHHLKAHAFTHTGLRPFVCLVCDRAFNQKANLLRHMVVHDEQRKFECNTCHRTFTQAQVLRAHMVTHAEKKPHTCKKCGKGFSRLHNLNGHMHMHGGEKPHTCFCGASFTLKGNLNRHKKEKHNISAGSEISTEEEAAFILNEMSAGRRSRVNSEDHERHGLSPKKLKTVETSEDQHTSTTDLSSIDLITRFVSLNDDAGSRANGEAASGSSLATIGLREEHSERPSTRKGGRVGRRSNPLLSVIPPPIIVSQVNNADTASRAKTKADIVLPPKRRVSEIEKETGLL</sequence>
<feature type="compositionally biased region" description="Basic and acidic residues" evidence="10">
    <location>
        <begin position="464"/>
        <end position="473"/>
    </location>
</feature>
<dbReference type="FunFam" id="3.30.160.60:FF:000761">
    <property type="entry name" value="Zinc finger protein 449"/>
    <property type="match status" value="1"/>
</dbReference>
<keyword evidence="13" id="KW-1185">Reference proteome</keyword>
<keyword evidence="3" id="KW-0677">Repeat</keyword>
<dbReference type="Pfam" id="PF00096">
    <property type="entry name" value="zf-C2H2"/>
    <property type="match status" value="7"/>
</dbReference>
<dbReference type="PROSITE" id="PS50157">
    <property type="entry name" value="ZINC_FINGER_C2H2_2"/>
    <property type="match status" value="10"/>
</dbReference>
<keyword evidence="2" id="KW-0479">Metal-binding</keyword>
<evidence type="ECO:0000256" key="7">
    <source>
        <dbReference type="ARBA" id="ARBA00023163"/>
    </source>
</evidence>
<dbReference type="Pfam" id="PF13912">
    <property type="entry name" value="zf-C2H2_6"/>
    <property type="match status" value="1"/>
</dbReference>
<evidence type="ECO:0000313" key="13">
    <source>
        <dbReference type="Proteomes" id="UP000014760"/>
    </source>
</evidence>
<protein>
    <recommendedName>
        <fullName evidence="11">C2H2-type domain-containing protein</fullName>
    </recommendedName>
</protein>
<feature type="domain" description="C2H2-type" evidence="11">
    <location>
        <begin position="357"/>
        <end position="384"/>
    </location>
</feature>
<dbReference type="EnsemblMetazoa" id="CapteT170403">
    <property type="protein sequence ID" value="CapteP170403"/>
    <property type="gene ID" value="CapteG170403"/>
</dbReference>
<feature type="compositionally biased region" description="Basic and acidic residues" evidence="10">
    <location>
        <begin position="530"/>
        <end position="539"/>
    </location>
</feature>
<dbReference type="InterPro" id="IPR036236">
    <property type="entry name" value="Znf_C2H2_sf"/>
</dbReference>
<feature type="domain" description="C2H2-type" evidence="11">
    <location>
        <begin position="385"/>
        <end position="412"/>
    </location>
</feature>
<dbReference type="HOGENOM" id="CLU_455796_0_0_1"/>
<dbReference type="AlphaFoldDB" id="X1ZC28"/>
<dbReference type="FunFam" id="3.30.160.60:FF:000446">
    <property type="entry name" value="Zinc finger protein"/>
    <property type="match status" value="2"/>
</dbReference>
<feature type="region of interest" description="Disordered" evidence="10">
    <location>
        <begin position="459"/>
        <end position="493"/>
    </location>
</feature>
<evidence type="ECO:0000256" key="8">
    <source>
        <dbReference type="ARBA" id="ARBA00023242"/>
    </source>
</evidence>
<feature type="domain" description="C2H2-type" evidence="11">
    <location>
        <begin position="188"/>
        <end position="215"/>
    </location>
</feature>
<feature type="domain" description="C2H2-type" evidence="11">
    <location>
        <begin position="301"/>
        <end position="328"/>
    </location>
</feature>
<dbReference type="GO" id="GO:0008270">
    <property type="term" value="F:zinc ion binding"/>
    <property type="evidence" value="ECO:0007669"/>
    <property type="project" value="UniProtKB-KW"/>
</dbReference>
<feature type="region of interest" description="Disordered" evidence="10">
    <location>
        <begin position="530"/>
        <end position="553"/>
    </location>
</feature>
<evidence type="ECO:0000256" key="6">
    <source>
        <dbReference type="ARBA" id="ARBA00023015"/>
    </source>
</evidence>
<feature type="region of interest" description="Disordered" evidence="10">
    <location>
        <begin position="66"/>
        <end position="89"/>
    </location>
</feature>
<reference evidence="12" key="3">
    <citation type="submission" date="2015-06" db="UniProtKB">
        <authorList>
            <consortium name="EnsemblMetazoa"/>
        </authorList>
    </citation>
    <scope>IDENTIFICATION</scope>
</reference>